<dbReference type="Pfam" id="PF00561">
    <property type="entry name" value="Abhydrolase_1"/>
    <property type="match status" value="1"/>
</dbReference>
<evidence type="ECO:0000259" key="1">
    <source>
        <dbReference type="Pfam" id="PF00561"/>
    </source>
</evidence>
<dbReference type="AlphaFoldDB" id="A0A2N2DWY7"/>
<dbReference type="PRINTS" id="PR00111">
    <property type="entry name" value="ABHYDROLASE"/>
</dbReference>
<comment type="caution">
    <text evidence="2">The sequence shown here is derived from an EMBL/GenBank/DDBJ whole genome shotgun (WGS) entry which is preliminary data.</text>
</comment>
<accession>A0A2N2DWY7</accession>
<dbReference type="InterPro" id="IPR029058">
    <property type="entry name" value="AB_hydrolase_fold"/>
</dbReference>
<dbReference type="Proteomes" id="UP000233325">
    <property type="component" value="Unassembled WGS sequence"/>
</dbReference>
<reference evidence="2 3" key="1">
    <citation type="journal article" date="2017" name="ISME J.">
        <title>Potential for microbial H2 and metal transformations associated with novel bacteria and archaea in deep terrestrial subsurface sediments.</title>
        <authorList>
            <person name="Hernsdorf A.W."/>
            <person name="Amano Y."/>
            <person name="Miyakawa K."/>
            <person name="Ise K."/>
            <person name="Suzuki Y."/>
            <person name="Anantharaman K."/>
            <person name="Probst A."/>
            <person name="Burstein D."/>
            <person name="Thomas B.C."/>
            <person name="Banfield J.F."/>
        </authorList>
    </citation>
    <scope>NUCLEOTIDE SEQUENCE [LARGE SCALE GENOMIC DNA]</scope>
    <source>
        <strain evidence="2">HGW-Falkowbacteria-2</strain>
    </source>
</reference>
<dbReference type="PANTHER" id="PTHR43798">
    <property type="entry name" value="MONOACYLGLYCEROL LIPASE"/>
    <property type="match status" value="1"/>
</dbReference>
<protein>
    <recommendedName>
        <fullName evidence="1">AB hydrolase-1 domain-containing protein</fullName>
    </recommendedName>
</protein>
<dbReference type="InterPro" id="IPR000073">
    <property type="entry name" value="AB_hydrolase_1"/>
</dbReference>
<evidence type="ECO:0000313" key="2">
    <source>
        <dbReference type="EMBL" id="PKM86980.1"/>
    </source>
</evidence>
<feature type="domain" description="AB hydrolase-1" evidence="1">
    <location>
        <begin position="27"/>
        <end position="260"/>
    </location>
</feature>
<dbReference type="EMBL" id="PHAH01000060">
    <property type="protein sequence ID" value="PKM86980.1"/>
    <property type="molecule type" value="Genomic_DNA"/>
</dbReference>
<dbReference type="InterPro" id="IPR050266">
    <property type="entry name" value="AB_hydrolase_sf"/>
</dbReference>
<dbReference type="Gene3D" id="3.40.50.1820">
    <property type="entry name" value="alpha/beta hydrolase"/>
    <property type="match status" value="1"/>
</dbReference>
<dbReference type="SUPFAM" id="SSF53474">
    <property type="entry name" value="alpha/beta-Hydrolases"/>
    <property type="match status" value="1"/>
</dbReference>
<organism evidence="2 3">
    <name type="scientific">Candidatus Falkowbacteria bacterium HGW-Falkowbacteria-2</name>
    <dbReference type="NCBI Taxonomy" id="2013769"/>
    <lineage>
        <taxon>Bacteria</taxon>
        <taxon>Candidatus Falkowiibacteriota</taxon>
    </lineage>
</organism>
<sequence>MSNNDVTIQSLKTPFGLMRYSIHGQGPVLLVAHGSGGGDDQGRLIAERFFPECRVIAVSRFGYLGSAMPSNPNNKKQAAVYKMILDAERIESAYVAGLSAGGPSVTEFAIEYPDACDGLILIAAMGVVTLNEGVKLHRLFSLIARSDFFYGLAAMFIRNRSNTRLPLSENFLTQLNKEDEHFVRFMFTTAGSLKNRLRGMWNDRSLKRLNVEEMKTIRARALMIHALDDGLISSSNADFAATVIPNSEKFILPEGGHLLLTKHDRIKEKITAFIQA</sequence>
<dbReference type="PANTHER" id="PTHR43798:SF33">
    <property type="entry name" value="HYDROLASE, PUTATIVE (AFU_ORTHOLOGUE AFUA_2G14860)-RELATED"/>
    <property type="match status" value="1"/>
</dbReference>
<name>A0A2N2DWY7_9BACT</name>
<gene>
    <name evidence="2" type="ORF">CVU83_03545</name>
</gene>
<dbReference type="GO" id="GO:0016020">
    <property type="term" value="C:membrane"/>
    <property type="evidence" value="ECO:0007669"/>
    <property type="project" value="TreeGrafter"/>
</dbReference>
<proteinExistence type="predicted"/>
<evidence type="ECO:0000313" key="3">
    <source>
        <dbReference type="Proteomes" id="UP000233325"/>
    </source>
</evidence>